<dbReference type="Proteomes" id="UP001209854">
    <property type="component" value="Unassembled WGS sequence"/>
</dbReference>
<gene>
    <name evidence="1" type="ORF">NX722_23175</name>
</gene>
<comment type="caution">
    <text evidence="1">The sequence shown here is derived from an EMBL/GenBank/DDBJ whole genome shotgun (WGS) entry which is preliminary data.</text>
</comment>
<dbReference type="RefSeq" id="WP_262565228.1">
    <property type="nucleotide sequence ID" value="NZ_JAPFCC010000001.1"/>
</dbReference>
<name>A0ABT3N1G9_9GAMM</name>
<proteinExistence type="predicted"/>
<accession>A0ABT3N1G9</accession>
<organism evidence="1 2">
    <name type="scientific">Endozoicomonas gorgoniicola</name>
    <dbReference type="NCBI Taxonomy" id="1234144"/>
    <lineage>
        <taxon>Bacteria</taxon>
        <taxon>Pseudomonadati</taxon>
        <taxon>Pseudomonadota</taxon>
        <taxon>Gammaproteobacteria</taxon>
        <taxon>Oceanospirillales</taxon>
        <taxon>Endozoicomonadaceae</taxon>
        <taxon>Endozoicomonas</taxon>
    </lineage>
</organism>
<evidence type="ECO:0000313" key="1">
    <source>
        <dbReference type="EMBL" id="MCW7555471.1"/>
    </source>
</evidence>
<sequence length="67" mass="7894">MSQLEPDQADRILFYTDNHTPCTQSEQRQKDLRNFAVMLNYEPDELPEAYQQDLQGQFLPAIPETTY</sequence>
<protein>
    <submittedName>
        <fullName evidence="1">Uncharacterized protein</fullName>
    </submittedName>
</protein>
<dbReference type="EMBL" id="JAPFCC010000001">
    <property type="protein sequence ID" value="MCW7555471.1"/>
    <property type="molecule type" value="Genomic_DNA"/>
</dbReference>
<keyword evidence="2" id="KW-1185">Reference proteome</keyword>
<reference evidence="1 2" key="1">
    <citation type="submission" date="2022-10" db="EMBL/GenBank/DDBJ databases">
        <title>High-quality genome sequences of two octocoral-associated bacteria, Endozoicomonas euniceicola EF212 and Endozoicomonas gorgoniicola PS125.</title>
        <authorList>
            <person name="Chiou Y.-J."/>
            <person name="Chen Y.-H."/>
        </authorList>
    </citation>
    <scope>NUCLEOTIDE SEQUENCE [LARGE SCALE GENOMIC DNA]</scope>
    <source>
        <strain evidence="1 2">PS125</strain>
    </source>
</reference>
<evidence type="ECO:0000313" key="2">
    <source>
        <dbReference type="Proteomes" id="UP001209854"/>
    </source>
</evidence>